<dbReference type="PANTHER" id="PTHR43630">
    <property type="entry name" value="POLY-BETA-1,6-N-ACETYL-D-GLUCOSAMINE SYNTHASE"/>
    <property type="match status" value="1"/>
</dbReference>
<evidence type="ECO:0000256" key="1">
    <source>
        <dbReference type="ARBA" id="ARBA00006739"/>
    </source>
</evidence>
<dbReference type="InterPro" id="IPR001173">
    <property type="entry name" value="Glyco_trans_2-like"/>
</dbReference>
<comment type="similarity">
    <text evidence="1">Belongs to the glycosyltransferase 2 family.</text>
</comment>
<sequence>MNKLMDLSIAIPVYNEEINIQNVLKGIVKQKEEGFRIKEIKVISDGSTDNTIEKAKGIKDSRIKIEDNKKRIGKSQLMNDIFKKADDEILVLFDGDVILAHESVIKNLIQPILENEKVGVTSGDFQPIEVKNFMQKANQSTINVFEILRKEWKNGNNAFGSTGRVMAFSKKCYKSIYVPPKMVLNDIYSYFACLKAGFEFRHVREAKVYYQLPTTFADHISQAKRSAVGHYRISRIFGRLYTDEYAFPIRRYYLLMIKEFIKNPLGCSVIFFANHLANWYARPELNKMDAKWDIATSTKKLTSLRMIY</sequence>
<feature type="domain" description="Glycosyltransferase 2-like" evidence="4">
    <location>
        <begin position="8"/>
        <end position="163"/>
    </location>
</feature>
<comment type="caution">
    <text evidence="5">The sequence shown here is derived from an EMBL/GenBank/DDBJ whole genome shotgun (WGS) entry which is preliminary data.</text>
</comment>
<evidence type="ECO:0000259" key="4">
    <source>
        <dbReference type="Pfam" id="PF00535"/>
    </source>
</evidence>
<dbReference type="Proteomes" id="UP000177698">
    <property type="component" value="Unassembled WGS sequence"/>
</dbReference>
<evidence type="ECO:0000256" key="3">
    <source>
        <dbReference type="ARBA" id="ARBA00022679"/>
    </source>
</evidence>
<dbReference type="STRING" id="1802056.A2954_06675"/>
<name>A0A1F7ICC8_9BACT</name>
<dbReference type="SUPFAM" id="SSF53448">
    <property type="entry name" value="Nucleotide-diphospho-sugar transferases"/>
    <property type="match status" value="1"/>
</dbReference>
<dbReference type="InterPro" id="IPR029044">
    <property type="entry name" value="Nucleotide-diphossugar_trans"/>
</dbReference>
<reference evidence="5 6" key="1">
    <citation type="journal article" date="2016" name="Nat. Commun.">
        <title>Thousands of microbial genomes shed light on interconnected biogeochemical processes in an aquifer system.</title>
        <authorList>
            <person name="Anantharaman K."/>
            <person name="Brown C.T."/>
            <person name="Hug L.A."/>
            <person name="Sharon I."/>
            <person name="Castelle C.J."/>
            <person name="Probst A.J."/>
            <person name="Thomas B.C."/>
            <person name="Singh A."/>
            <person name="Wilkins M.J."/>
            <person name="Karaoz U."/>
            <person name="Brodie E.L."/>
            <person name="Williams K.H."/>
            <person name="Hubbard S.S."/>
            <person name="Banfield J.F."/>
        </authorList>
    </citation>
    <scope>NUCLEOTIDE SEQUENCE [LARGE SCALE GENOMIC DNA]</scope>
</reference>
<evidence type="ECO:0000313" key="6">
    <source>
        <dbReference type="Proteomes" id="UP000177698"/>
    </source>
</evidence>
<dbReference type="GO" id="GO:0016757">
    <property type="term" value="F:glycosyltransferase activity"/>
    <property type="evidence" value="ECO:0007669"/>
    <property type="project" value="UniProtKB-KW"/>
</dbReference>
<keyword evidence="3" id="KW-0808">Transferase</keyword>
<proteinExistence type="inferred from homology"/>
<dbReference type="Pfam" id="PF00535">
    <property type="entry name" value="Glycos_transf_2"/>
    <property type="match status" value="1"/>
</dbReference>
<evidence type="ECO:0000313" key="5">
    <source>
        <dbReference type="EMBL" id="OGK41015.1"/>
    </source>
</evidence>
<organism evidence="5 6">
    <name type="scientific">Candidatus Roizmanbacteria bacterium RIFCSPLOWO2_01_FULL_37_12</name>
    <dbReference type="NCBI Taxonomy" id="1802056"/>
    <lineage>
        <taxon>Bacteria</taxon>
        <taxon>Candidatus Roizmaniibacteriota</taxon>
    </lineage>
</organism>
<dbReference type="EMBL" id="MGAG01000016">
    <property type="protein sequence ID" value="OGK41015.1"/>
    <property type="molecule type" value="Genomic_DNA"/>
</dbReference>
<gene>
    <name evidence="5" type="ORF">A2954_06675</name>
</gene>
<dbReference type="PANTHER" id="PTHR43630:SF1">
    <property type="entry name" value="POLY-BETA-1,6-N-ACETYL-D-GLUCOSAMINE SYNTHASE"/>
    <property type="match status" value="1"/>
</dbReference>
<dbReference type="Gene3D" id="3.90.550.10">
    <property type="entry name" value="Spore Coat Polysaccharide Biosynthesis Protein SpsA, Chain A"/>
    <property type="match status" value="1"/>
</dbReference>
<keyword evidence="2" id="KW-0328">Glycosyltransferase</keyword>
<protein>
    <recommendedName>
        <fullName evidence="4">Glycosyltransferase 2-like domain-containing protein</fullName>
    </recommendedName>
</protein>
<dbReference type="AlphaFoldDB" id="A0A1F7ICC8"/>
<accession>A0A1F7ICC8</accession>
<evidence type="ECO:0000256" key="2">
    <source>
        <dbReference type="ARBA" id="ARBA00022676"/>
    </source>
</evidence>